<keyword evidence="3" id="KW-1185">Reference proteome</keyword>
<protein>
    <submittedName>
        <fullName evidence="2">Uncharacterized protein</fullName>
    </submittedName>
</protein>
<name>A0A3T0E6I7_9PROT</name>
<evidence type="ECO:0000313" key="3">
    <source>
        <dbReference type="Proteomes" id="UP000286954"/>
    </source>
</evidence>
<proteinExistence type="predicted"/>
<gene>
    <name evidence="2" type="ORF">X907_0289</name>
</gene>
<accession>A0A3T0E6I7</accession>
<feature type="region of interest" description="Disordered" evidence="1">
    <location>
        <begin position="1"/>
        <end position="20"/>
    </location>
</feature>
<dbReference type="EMBL" id="CP018911">
    <property type="protein sequence ID" value="AZU02837.1"/>
    <property type="molecule type" value="Genomic_DNA"/>
</dbReference>
<evidence type="ECO:0000313" key="2">
    <source>
        <dbReference type="EMBL" id="AZU02837.1"/>
    </source>
</evidence>
<reference evidence="2 3" key="1">
    <citation type="submission" date="2016-12" db="EMBL/GenBank/DDBJ databases">
        <title>The genome of dimorphic prosthecate Glycocaulis alkaliphilus 6b-8t, isolated from crude oil dictates its adaptability in petroleum environments.</title>
        <authorList>
            <person name="Wu X.-L."/>
            <person name="Geng S."/>
        </authorList>
    </citation>
    <scope>NUCLEOTIDE SEQUENCE [LARGE SCALE GENOMIC DNA]</scope>
    <source>
        <strain evidence="2 3">6B-8</strain>
    </source>
</reference>
<dbReference type="AlphaFoldDB" id="A0A3T0E6I7"/>
<evidence type="ECO:0000256" key="1">
    <source>
        <dbReference type="SAM" id="MobiDB-lite"/>
    </source>
</evidence>
<organism evidence="2 3">
    <name type="scientific">Glycocaulis alkaliphilus</name>
    <dbReference type="NCBI Taxonomy" id="1434191"/>
    <lineage>
        <taxon>Bacteria</taxon>
        <taxon>Pseudomonadati</taxon>
        <taxon>Pseudomonadota</taxon>
        <taxon>Alphaproteobacteria</taxon>
        <taxon>Maricaulales</taxon>
        <taxon>Maricaulaceae</taxon>
        <taxon>Glycocaulis</taxon>
    </lineage>
</organism>
<dbReference type="KEGG" id="gak:X907_0289"/>
<dbReference type="Proteomes" id="UP000286954">
    <property type="component" value="Chromosome"/>
</dbReference>
<sequence>MKNPDDPPEPAMSFPDMMPQTKFNRMRQIRKQLSSSL</sequence>